<name>A0A146F8C5_ASPKA</name>
<evidence type="ECO:0000313" key="2">
    <source>
        <dbReference type="Proteomes" id="UP000075230"/>
    </source>
</evidence>
<dbReference type="AlphaFoldDB" id="A0A146F8C5"/>
<dbReference type="EMBL" id="BCWF01000012">
    <property type="protein sequence ID" value="GAT21893.1"/>
    <property type="molecule type" value="Genomic_DNA"/>
</dbReference>
<gene>
    <name evidence="1" type="ORF">RIB2604_01200420</name>
</gene>
<evidence type="ECO:0000313" key="1">
    <source>
        <dbReference type="EMBL" id="GAT21893.1"/>
    </source>
</evidence>
<comment type="caution">
    <text evidence="1">The sequence shown here is derived from an EMBL/GenBank/DDBJ whole genome shotgun (WGS) entry which is preliminary data.</text>
</comment>
<organism evidence="1 2">
    <name type="scientific">Aspergillus kawachii</name>
    <name type="common">White koji mold</name>
    <name type="synonym">Aspergillus awamori var. kawachi</name>
    <dbReference type="NCBI Taxonomy" id="1069201"/>
    <lineage>
        <taxon>Eukaryota</taxon>
        <taxon>Fungi</taxon>
        <taxon>Dikarya</taxon>
        <taxon>Ascomycota</taxon>
        <taxon>Pezizomycotina</taxon>
        <taxon>Eurotiomycetes</taxon>
        <taxon>Eurotiomycetidae</taxon>
        <taxon>Eurotiales</taxon>
        <taxon>Aspergillaceae</taxon>
        <taxon>Aspergillus</taxon>
        <taxon>Aspergillus subgen. Circumdati</taxon>
    </lineage>
</organism>
<accession>A0A146F8C5</accession>
<reference evidence="2" key="2">
    <citation type="submission" date="2016-02" db="EMBL/GenBank/DDBJ databases">
        <title>Genome sequencing of Aspergillus luchuensis NBRC 4314.</title>
        <authorList>
            <person name="Yamada O."/>
        </authorList>
    </citation>
    <scope>NUCLEOTIDE SEQUENCE [LARGE SCALE GENOMIC DNA]</scope>
    <source>
        <strain evidence="2">RIB 2604</strain>
    </source>
</reference>
<reference evidence="1 2" key="1">
    <citation type="journal article" date="2016" name="DNA Res.">
        <title>Genome sequence of Aspergillus luchuensis NBRC 4314.</title>
        <authorList>
            <person name="Yamada O."/>
            <person name="Machida M."/>
            <person name="Hosoyama A."/>
            <person name="Goto M."/>
            <person name="Takahashi T."/>
            <person name="Futagami T."/>
            <person name="Yamagata Y."/>
            <person name="Takeuchi M."/>
            <person name="Kobayashi T."/>
            <person name="Koike H."/>
            <person name="Abe K."/>
            <person name="Asai K."/>
            <person name="Arita M."/>
            <person name="Fujita N."/>
            <person name="Fukuda K."/>
            <person name="Higa K."/>
            <person name="Horikawa H."/>
            <person name="Ishikawa T."/>
            <person name="Jinno K."/>
            <person name="Kato Y."/>
            <person name="Kirimura K."/>
            <person name="Mizutani O."/>
            <person name="Nakasone K."/>
            <person name="Sano M."/>
            <person name="Shiraishi Y."/>
            <person name="Tsukahara M."/>
            <person name="Gomi K."/>
        </authorList>
    </citation>
    <scope>NUCLEOTIDE SEQUENCE [LARGE SCALE GENOMIC DNA]</scope>
    <source>
        <strain evidence="1 2">RIB 2604</strain>
    </source>
</reference>
<dbReference type="Proteomes" id="UP000075230">
    <property type="component" value="Unassembled WGS sequence"/>
</dbReference>
<proteinExistence type="predicted"/>
<protein>
    <submittedName>
        <fullName evidence="1">Uncharacterized protein</fullName>
    </submittedName>
</protein>
<sequence length="38" mass="4435">MTYCQERRRLRRVPTMGLFAVPPAEEGAERPKTFNGRL</sequence>